<name>M3V9Q5_GORML</name>
<dbReference type="STRING" id="410332.SAMN04488550_3546"/>
<evidence type="ECO:0000313" key="1">
    <source>
        <dbReference type="EMBL" id="GAC78153.1"/>
    </source>
</evidence>
<dbReference type="SUPFAM" id="SSF55961">
    <property type="entry name" value="Bet v1-like"/>
    <property type="match status" value="1"/>
</dbReference>
<accession>M3V9Q5</accession>
<dbReference type="eggNOG" id="COG3832">
    <property type="taxonomic scope" value="Bacteria"/>
</dbReference>
<comment type="caution">
    <text evidence="1">The sequence shown here is derived from an EMBL/GenBank/DDBJ whole genome shotgun (WGS) entry which is preliminary data.</text>
</comment>
<proteinExistence type="predicted"/>
<dbReference type="AlphaFoldDB" id="M3V9Q5"/>
<protein>
    <submittedName>
        <fullName evidence="1">Uncharacterized protein</fullName>
    </submittedName>
</protein>
<dbReference type="EMBL" id="BAOP01000002">
    <property type="protein sequence ID" value="GAC78153.1"/>
    <property type="molecule type" value="Genomic_DNA"/>
</dbReference>
<dbReference type="Gene3D" id="3.30.530.20">
    <property type="match status" value="1"/>
</dbReference>
<dbReference type="CDD" id="cd07818">
    <property type="entry name" value="SRPBCC_1"/>
    <property type="match status" value="1"/>
</dbReference>
<keyword evidence="2" id="KW-1185">Reference proteome</keyword>
<dbReference type="Pfam" id="PF10604">
    <property type="entry name" value="Polyketide_cyc2"/>
    <property type="match status" value="1"/>
</dbReference>
<dbReference type="InterPro" id="IPR019587">
    <property type="entry name" value="Polyketide_cyclase/dehydratase"/>
</dbReference>
<sequence>MIPAPAETVHPLINDFREWQQWSPWEGLDPALRRTYSGPESGVGATYEWAGNSKAGAGTMTIVSSDATRIVVDLLFTAPFAAKNVATFELTPEGDGTRVTWTMSGSRNLLMSIGGMLYFDKAIGKDFQRGLEALKQAAGQR</sequence>
<gene>
    <name evidence="1" type="ORF">GM1_002_01310</name>
</gene>
<reference evidence="1 2" key="1">
    <citation type="submission" date="2013-02" db="EMBL/GenBank/DDBJ databases">
        <title>Whole genome shotgun sequence of Gordonia malaquae NBRC 108250.</title>
        <authorList>
            <person name="Yoshida I."/>
            <person name="Hosoyama A."/>
            <person name="Tsuchikane K."/>
            <person name="Ando Y."/>
            <person name="Baba S."/>
            <person name="Ohji S."/>
            <person name="Hamada M."/>
            <person name="Tamura T."/>
            <person name="Yamazoe A."/>
            <person name="Yamazaki S."/>
            <person name="Fujita N."/>
        </authorList>
    </citation>
    <scope>NUCLEOTIDE SEQUENCE [LARGE SCALE GENOMIC DNA]</scope>
    <source>
        <strain evidence="1 2">NBRC 108250</strain>
    </source>
</reference>
<evidence type="ECO:0000313" key="2">
    <source>
        <dbReference type="Proteomes" id="UP000035009"/>
    </source>
</evidence>
<dbReference type="Proteomes" id="UP000035009">
    <property type="component" value="Unassembled WGS sequence"/>
</dbReference>
<dbReference type="InterPro" id="IPR023393">
    <property type="entry name" value="START-like_dom_sf"/>
</dbReference>
<organism evidence="1 2">
    <name type="scientific">Gordonia malaquae NBRC 108250</name>
    <dbReference type="NCBI Taxonomy" id="1223542"/>
    <lineage>
        <taxon>Bacteria</taxon>
        <taxon>Bacillati</taxon>
        <taxon>Actinomycetota</taxon>
        <taxon>Actinomycetes</taxon>
        <taxon>Mycobacteriales</taxon>
        <taxon>Gordoniaceae</taxon>
        <taxon>Gordonia</taxon>
    </lineage>
</organism>